<accession>A0A166WRM3</accession>
<gene>
    <name evidence="1" type="ORF">FIBSPDRAFT_210434</name>
</gene>
<keyword evidence="2" id="KW-1185">Reference proteome</keyword>
<protein>
    <submittedName>
        <fullName evidence="1">Uncharacterized protein</fullName>
    </submittedName>
</protein>
<evidence type="ECO:0000313" key="2">
    <source>
        <dbReference type="Proteomes" id="UP000076532"/>
    </source>
</evidence>
<organism evidence="1 2">
    <name type="scientific">Athelia psychrophila</name>
    <dbReference type="NCBI Taxonomy" id="1759441"/>
    <lineage>
        <taxon>Eukaryota</taxon>
        <taxon>Fungi</taxon>
        <taxon>Dikarya</taxon>
        <taxon>Basidiomycota</taxon>
        <taxon>Agaricomycotina</taxon>
        <taxon>Agaricomycetes</taxon>
        <taxon>Agaricomycetidae</taxon>
        <taxon>Atheliales</taxon>
        <taxon>Atheliaceae</taxon>
        <taxon>Athelia</taxon>
    </lineage>
</organism>
<reference evidence="1 2" key="1">
    <citation type="journal article" date="2016" name="Mol. Biol. Evol.">
        <title>Comparative Genomics of Early-Diverging Mushroom-Forming Fungi Provides Insights into the Origins of Lignocellulose Decay Capabilities.</title>
        <authorList>
            <person name="Nagy L.G."/>
            <person name="Riley R."/>
            <person name="Tritt A."/>
            <person name="Adam C."/>
            <person name="Daum C."/>
            <person name="Floudas D."/>
            <person name="Sun H."/>
            <person name="Yadav J.S."/>
            <person name="Pangilinan J."/>
            <person name="Larsson K.H."/>
            <person name="Matsuura K."/>
            <person name="Barry K."/>
            <person name="Labutti K."/>
            <person name="Kuo R."/>
            <person name="Ohm R.A."/>
            <person name="Bhattacharya S.S."/>
            <person name="Shirouzu T."/>
            <person name="Yoshinaga Y."/>
            <person name="Martin F.M."/>
            <person name="Grigoriev I.V."/>
            <person name="Hibbett D.S."/>
        </authorList>
    </citation>
    <scope>NUCLEOTIDE SEQUENCE [LARGE SCALE GENOMIC DNA]</scope>
    <source>
        <strain evidence="1 2">CBS 109695</strain>
    </source>
</reference>
<proteinExistence type="predicted"/>
<dbReference type="Proteomes" id="UP000076532">
    <property type="component" value="Unassembled WGS sequence"/>
</dbReference>
<dbReference type="AlphaFoldDB" id="A0A166WRM3"/>
<dbReference type="EMBL" id="KV417481">
    <property type="protein sequence ID" value="KZP34032.1"/>
    <property type="molecule type" value="Genomic_DNA"/>
</dbReference>
<evidence type="ECO:0000313" key="1">
    <source>
        <dbReference type="EMBL" id="KZP34032.1"/>
    </source>
</evidence>
<name>A0A166WRM3_9AGAM</name>
<sequence>MAQQPSTNLKIVSQSPRICCRQGHISEEIYNLCNSQQAAVERWYKVVILLHRPQVASRKTSSTFHHVPQSPLQMTLIEPKPSMCVQLQTSQMLRLLIECQIDMVIRTKSEKIRRSLNRDLAFPHLQRRVLPACP</sequence>